<dbReference type="GeneID" id="54784025"/>
<dbReference type="SUPFAM" id="SSF50475">
    <property type="entry name" value="FMN-binding split barrel"/>
    <property type="match status" value="1"/>
</dbReference>
<dbReference type="GO" id="GO:0010181">
    <property type="term" value="F:FMN binding"/>
    <property type="evidence" value="ECO:0007669"/>
    <property type="project" value="InterPro"/>
</dbReference>
<evidence type="ECO:0000259" key="1">
    <source>
        <dbReference type="Pfam" id="PF12766"/>
    </source>
</evidence>
<dbReference type="OrthoDB" id="5394411at2759"/>
<proteinExistence type="predicted"/>
<accession>A0A642UDH6</accession>
<gene>
    <name evidence="2" type="ORF">DIURU_005374</name>
</gene>
<dbReference type="PANTHER" id="PTHR28243">
    <property type="entry name" value="AGL049CP"/>
    <property type="match status" value="1"/>
</dbReference>
<name>A0A642UDH6_DIURU</name>
<dbReference type="Proteomes" id="UP000449547">
    <property type="component" value="Unassembled WGS sequence"/>
</dbReference>
<dbReference type="VEuPathDB" id="FungiDB:DIURU_005374"/>
<sequence>MHYQFMAPWVPLFVSAVDTEPAPFVSFQLATVDSHGWPHVRTVVYRGFLFDDKTTNVICCTTDKRMGKYQQIRANDRVEAVFWFPSLKRQFRLQGRARIIDDDHHPAISIPQAPREAVNSDDDDSLELAVPATKATPNKPLSAAIVSPSQLSQLHTKDDSYTTLAQFNLQPPSAQDWHDEIRRHWDKLSKPLRQSFRRPPPASDITDESLLLIDSIKRGVDGKKDTAGLVNFAVVALFADRVDVLDLERDKRWVYQLDDDDSGHSEGHWTEAEVCP</sequence>
<dbReference type="RefSeq" id="XP_034009798.1">
    <property type="nucleotide sequence ID" value="XM_034158349.1"/>
</dbReference>
<comment type="caution">
    <text evidence="2">The sequence shown here is derived from an EMBL/GenBank/DDBJ whole genome shotgun (WGS) entry which is preliminary data.</text>
</comment>
<dbReference type="OMA" id="IHQMAPW"/>
<dbReference type="PANTHER" id="PTHR28243:SF1">
    <property type="entry name" value="PYRIDOXAMINE 5'-PHOSPHATE OXIDASE ALR4036 FAMILY FMN-BINDING DOMAIN-CONTAINING PROTEIN"/>
    <property type="match status" value="1"/>
</dbReference>
<evidence type="ECO:0000313" key="2">
    <source>
        <dbReference type="EMBL" id="KAA8897141.1"/>
    </source>
</evidence>
<dbReference type="InterPro" id="IPR024624">
    <property type="entry name" value="Pyridox_Oxase_Alr4036_FMN-bd"/>
</dbReference>
<evidence type="ECO:0000313" key="3">
    <source>
        <dbReference type="Proteomes" id="UP000449547"/>
    </source>
</evidence>
<protein>
    <recommendedName>
        <fullName evidence="1">Pyridoxamine 5'-phosphate oxidase Alr4036 family FMN-binding domain-containing protein</fullName>
    </recommendedName>
</protein>
<dbReference type="InterPro" id="IPR012349">
    <property type="entry name" value="Split_barrel_FMN-bd"/>
</dbReference>
<organism evidence="2 3">
    <name type="scientific">Diutina rugosa</name>
    <name type="common">Yeast</name>
    <name type="synonym">Candida rugosa</name>
    <dbReference type="NCBI Taxonomy" id="5481"/>
    <lineage>
        <taxon>Eukaryota</taxon>
        <taxon>Fungi</taxon>
        <taxon>Dikarya</taxon>
        <taxon>Ascomycota</taxon>
        <taxon>Saccharomycotina</taxon>
        <taxon>Pichiomycetes</taxon>
        <taxon>Debaryomycetaceae</taxon>
        <taxon>Diutina</taxon>
    </lineage>
</organism>
<dbReference type="Pfam" id="PF12766">
    <property type="entry name" value="Pyridox_oxase_2"/>
    <property type="match status" value="1"/>
</dbReference>
<dbReference type="AlphaFoldDB" id="A0A642UDH6"/>
<keyword evidence="3" id="KW-1185">Reference proteome</keyword>
<reference evidence="2 3" key="1">
    <citation type="submission" date="2019-07" db="EMBL/GenBank/DDBJ databases">
        <title>Genome assembly of two rare yeast pathogens: Diutina rugosa and Trichomonascus ciferrii.</title>
        <authorList>
            <person name="Mixao V."/>
            <person name="Saus E."/>
            <person name="Hansen A."/>
            <person name="Lass-Flor C."/>
            <person name="Gabaldon T."/>
        </authorList>
    </citation>
    <scope>NUCLEOTIDE SEQUENCE [LARGE SCALE GENOMIC DNA]</scope>
    <source>
        <strain evidence="2 3">CBS 613</strain>
    </source>
</reference>
<feature type="domain" description="Pyridoxamine 5'-phosphate oxidase Alr4036 family FMN-binding" evidence="1">
    <location>
        <begin position="6"/>
        <end position="100"/>
    </location>
</feature>
<dbReference type="Gene3D" id="2.30.110.10">
    <property type="entry name" value="Electron Transport, Fmn-binding Protein, Chain A"/>
    <property type="match status" value="1"/>
</dbReference>
<dbReference type="EMBL" id="SWFT01000159">
    <property type="protein sequence ID" value="KAA8897141.1"/>
    <property type="molecule type" value="Genomic_DNA"/>
</dbReference>